<dbReference type="RefSeq" id="WP_125591417.1">
    <property type="nucleotide sequence ID" value="NZ_JBHSSN010000002.1"/>
</dbReference>
<sequence>MRLIKAIFKIFLALFINISIILISNQFNTIVNAAMTSITNSAVFDSANRMAKFDGIDNWDLQPGQPPNEIGRIPIGGNVSLGYTFGAARDATGKVVGGDTTITQESTVTNAVLGPNSSAPSITNSKVNIFLDINGQYYGILHQGKNSYIGDGGTPQTASDTSIDFALPTGNLDSEFYSSSNILAKLVPISSTYNGCTKLFFKGSDANGRPAYKLAGYYAKSSIYVEIVLKADPSGAPIVRRELYIYNANSAKKFQVFYGEDTGLDPNNDSSQAVDNVPMYSMGNKQGLYLLSGVDENGDKYDPASKLFISNDVNNGFKDFMGRVLTNPGNWGVKGKTGSGNAPSISSPTLPWASNPTSTQNGDTDTALDTNLLRTTLAGQEYDVVDGDGKQDSAYTLRWPEVSIKAGEIKGFSAKIGATIKGISIPSMKMTYKNLNRSDGTNQVNDKLEFTIKVPNDGYDSTWIINHLLDVLPQGLTLDPSTVGIKDNSIDYDPNLAIKDGTTGVLTFEATINNTAPYNLDSSGNLINKASVTGNNSGKDDSITLTDSVKIPVETPSFKYRFTEQLRNNTDDPNGTFTNRVDAKAGDIIDYKVNFVSNGSSTVTNTSFYNTLGTDGLEVVPNSVTWNGGPGDDGLYFPLGNLTNGVTYTISFQAKVKKDTPESSISNKSTLIYFLDGGNLNYRTDTEEPAIVDVKNPRTTSFKEVPSQIKFGTVHSLNTDRLLKNISTIGKLRVSHTSDTPFQVNVSYDGSGDNSLSSNGNKLVQDDGHTLLINQAQTDGNTWQPLSTAPIPINSDGFAGSYDDLDLTNYVDTNKWQLRVPGNSQAGEYNGIITWSIADTL</sequence>
<keyword evidence="4" id="KW-1185">Reference proteome</keyword>
<comment type="caution">
    <text evidence="3">The sequence shown here is derived from an EMBL/GenBank/DDBJ whole genome shotgun (WGS) entry which is preliminary data.</text>
</comment>
<proteinExistence type="predicted"/>
<feature type="transmembrane region" description="Helical" evidence="2">
    <location>
        <begin position="7"/>
        <end position="27"/>
    </location>
</feature>
<dbReference type="NCBIfam" id="TIGR01451">
    <property type="entry name" value="B_ant_repeat"/>
    <property type="match status" value="1"/>
</dbReference>
<keyword evidence="2" id="KW-0812">Transmembrane</keyword>
<gene>
    <name evidence="3" type="ORF">ACFP1F_00130</name>
</gene>
<evidence type="ECO:0000256" key="2">
    <source>
        <dbReference type="SAM" id="Phobius"/>
    </source>
</evidence>
<evidence type="ECO:0000313" key="3">
    <source>
        <dbReference type="EMBL" id="MFC6322174.1"/>
    </source>
</evidence>
<reference evidence="4" key="1">
    <citation type="journal article" date="2019" name="Int. J. Syst. Evol. Microbiol.">
        <title>The Global Catalogue of Microorganisms (GCM) 10K type strain sequencing project: providing services to taxonomists for standard genome sequencing and annotation.</title>
        <authorList>
            <consortium name="The Broad Institute Genomics Platform"/>
            <consortium name="The Broad Institute Genome Sequencing Center for Infectious Disease"/>
            <person name="Wu L."/>
            <person name="Ma J."/>
        </authorList>
    </citation>
    <scope>NUCLEOTIDE SEQUENCE [LARGE SCALE GENOMIC DNA]</scope>
    <source>
        <strain evidence="4">CCM 8895</strain>
    </source>
</reference>
<evidence type="ECO:0000256" key="1">
    <source>
        <dbReference type="SAM" id="MobiDB-lite"/>
    </source>
</evidence>
<dbReference type="Proteomes" id="UP001596186">
    <property type="component" value="Unassembled WGS sequence"/>
</dbReference>
<feature type="region of interest" description="Disordered" evidence="1">
    <location>
        <begin position="337"/>
        <end position="366"/>
    </location>
</feature>
<keyword evidence="2" id="KW-0472">Membrane</keyword>
<accession>A0ABW1UR38</accession>
<dbReference type="InterPro" id="IPR047589">
    <property type="entry name" value="DUF11_rpt"/>
</dbReference>
<dbReference type="EMBL" id="JBHSSN010000002">
    <property type="protein sequence ID" value="MFC6322174.1"/>
    <property type="molecule type" value="Genomic_DNA"/>
</dbReference>
<name>A0ABW1UR38_9LACO</name>
<feature type="compositionally biased region" description="Polar residues" evidence="1">
    <location>
        <begin position="339"/>
        <end position="366"/>
    </location>
</feature>
<evidence type="ECO:0000313" key="4">
    <source>
        <dbReference type="Proteomes" id="UP001596186"/>
    </source>
</evidence>
<keyword evidence="2" id="KW-1133">Transmembrane helix</keyword>
<protein>
    <submittedName>
        <fullName evidence="3">Isopeptide-forming domain-containing fimbrial protein</fullName>
    </submittedName>
</protein>
<organism evidence="3 4">
    <name type="scientific">Companilactobacillus baiquanensis</name>
    <dbReference type="NCBI Taxonomy" id="2486005"/>
    <lineage>
        <taxon>Bacteria</taxon>
        <taxon>Bacillati</taxon>
        <taxon>Bacillota</taxon>
        <taxon>Bacilli</taxon>
        <taxon>Lactobacillales</taxon>
        <taxon>Lactobacillaceae</taxon>
        <taxon>Companilactobacillus</taxon>
    </lineage>
</organism>